<feature type="transmembrane region" description="Helical" evidence="2">
    <location>
        <begin position="180"/>
        <end position="198"/>
    </location>
</feature>
<dbReference type="HOGENOM" id="CLU_107499_0_0_7"/>
<keyword evidence="4" id="KW-1185">Reference proteome</keyword>
<dbReference type="STRING" id="246197.MXAN_2585"/>
<sequence length="243" mass="25826">MIEGSSRDIAGGEQAQVECSRAAHLRGQPLQRQRHPGFKSGWALIASLLIATTTVAAPANDQIRVERRGDVLELRWSDAEERLQGTIHPAMPTEGEPISVSLHVGNFEGPEFDGPLTVTFHPTGSPSQQTKTLTRDGVNWHTQFTPDEPGPWDLEVRYRGTHLKVITARFSVASSPLPRGMGWGLILVGAGTALALGLRNVLRRVKSSGATPGATETPPPPAAPSTPEAGSVPIPPADPPSGQ</sequence>
<dbReference type="InterPro" id="IPR017868">
    <property type="entry name" value="Filamin/ABP280_repeat-like"/>
</dbReference>
<evidence type="ECO:0000313" key="4">
    <source>
        <dbReference type="Proteomes" id="UP000002402"/>
    </source>
</evidence>
<keyword evidence="2" id="KW-0812">Transmembrane</keyword>
<gene>
    <name evidence="3" type="ordered locus">MXAN_2585</name>
</gene>
<evidence type="ECO:0000256" key="2">
    <source>
        <dbReference type="SAM" id="Phobius"/>
    </source>
</evidence>
<dbReference type="EMBL" id="CP000113">
    <property type="protein sequence ID" value="ABF92655.1"/>
    <property type="molecule type" value="Genomic_DNA"/>
</dbReference>
<dbReference type="AlphaFoldDB" id="Q1D969"/>
<feature type="compositionally biased region" description="Pro residues" evidence="1">
    <location>
        <begin position="233"/>
        <end position="243"/>
    </location>
</feature>
<accession>Q1D969</accession>
<feature type="region of interest" description="Disordered" evidence="1">
    <location>
        <begin position="207"/>
        <end position="243"/>
    </location>
</feature>
<keyword evidence="2" id="KW-0472">Membrane</keyword>
<proteinExistence type="predicted"/>
<dbReference type="EnsemblBacteria" id="ABF92655">
    <property type="protein sequence ID" value="ABF92655"/>
    <property type="gene ID" value="MXAN_2585"/>
</dbReference>
<keyword evidence="2" id="KW-1133">Transmembrane helix</keyword>
<evidence type="ECO:0000313" key="3">
    <source>
        <dbReference type="EMBL" id="ABF92655.1"/>
    </source>
</evidence>
<dbReference type="PROSITE" id="PS50194">
    <property type="entry name" value="FILAMIN_REPEAT"/>
    <property type="match status" value="1"/>
</dbReference>
<dbReference type="KEGG" id="mxa:MXAN_2585"/>
<organism evidence="3 4">
    <name type="scientific">Myxococcus xanthus (strain DK1622)</name>
    <dbReference type="NCBI Taxonomy" id="246197"/>
    <lineage>
        <taxon>Bacteria</taxon>
        <taxon>Pseudomonadati</taxon>
        <taxon>Myxococcota</taxon>
        <taxon>Myxococcia</taxon>
        <taxon>Myxococcales</taxon>
        <taxon>Cystobacterineae</taxon>
        <taxon>Myxococcaceae</taxon>
        <taxon>Myxococcus</taxon>
    </lineage>
</organism>
<reference evidence="3 4" key="1">
    <citation type="journal article" date="2006" name="Proc. Natl. Acad. Sci. U.S.A.">
        <title>Evolution of sensory complexity recorded in a myxobacterial genome.</title>
        <authorList>
            <person name="Goldman B.S."/>
            <person name="Nierman W.C."/>
            <person name="Kaiser D."/>
            <person name="Slater S.C."/>
            <person name="Durkin A.S."/>
            <person name="Eisen J.A."/>
            <person name="Ronning C.M."/>
            <person name="Barbazuk W.B."/>
            <person name="Blanchard M."/>
            <person name="Field C."/>
            <person name="Halling C."/>
            <person name="Hinkle G."/>
            <person name="Iartchuk O."/>
            <person name="Kim H.S."/>
            <person name="Mackenzie C."/>
            <person name="Madupu R."/>
            <person name="Miller N."/>
            <person name="Shvartsbeyn A."/>
            <person name="Sullivan S.A."/>
            <person name="Vaudin M."/>
            <person name="Wiegand R."/>
            <person name="Kaplan H.B."/>
        </authorList>
    </citation>
    <scope>NUCLEOTIDE SEQUENCE [LARGE SCALE GENOMIC DNA]</scope>
    <source>
        <strain evidence="4">DK1622</strain>
    </source>
</reference>
<dbReference type="Proteomes" id="UP000002402">
    <property type="component" value="Chromosome"/>
</dbReference>
<name>Q1D969_MYXXD</name>
<protein>
    <submittedName>
        <fullName evidence="3">Uncharacterized protein</fullName>
    </submittedName>
</protein>
<evidence type="ECO:0000256" key="1">
    <source>
        <dbReference type="SAM" id="MobiDB-lite"/>
    </source>
</evidence>